<dbReference type="Proteomes" id="UP000694559">
    <property type="component" value="Unplaced"/>
</dbReference>
<dbReference type="InterPro" id="IPR023393">
    <property type="entry name" value="START-like_dom_sf"/>
</dbReference>
<reference evidence="11" key="1">
    <citation type="submission" date="2025-08" db="UniProtKB">
        <authorList>
            <consortium name="Ensembl"/>
        </authorList>
    </citation>
    <scope>IDENTIFICATION</scope>
</reference>
<evidence type="ECO:0000256" key="2">
    <source>
        <dbReference type="ARBA" id="ARBA00023055"/>
    </source>
</evidence>
<evidence type="ECO:0000256" key="4">
    <source>
        <dbReference type="ARBA" id="ARBA00024146"/>
    </source>
</evidence>
<evidence type="ECO:0000259" key="10">
    <source>
        <dbReference type="Pfam" id="PF02121"/>
    </source>
</evidence>
<evidence type="ECO:0000256" key="5">
    <source>
        <dbReference type="ARBA" id="ARBA00051611"/>
    </source>
</evidence>
<keyword evidence="2" id="KW-0445">Lipid transport</keyword>
<dbReference type="PANTHER" id="PTHR10658">
    <property type="entry name" value="PHOSPHATIDYLINOSITOL TRANSFER PROTEIN"/>
    <property type="match status" value="1"/>
</dbReference>
<evidence type="ECO:0000256" key="6">
    <source>
        <dbReference type="ARBA" id="ARBA00055461"/>
    </source>
</evidence>
<dbReference type="FunFam" id="3.30.530.20:FF:000011">
    <property type="entry name" value="cytoplasmic phosphatidylinositol transfer protein 1 isoform X2"/>
    <property type="match status" value="1"/>
</dbReference>
<keyword evidence="1" id="KW-0813">Transport</keyword>
<evidence type="ECO:0000256" key="1">
    <source>
        <dbReference type="ARBA" id="ARBA00022448"/>
    </source>
</evidence>
<dbReference type="PRINTS" id="PR00391">
    <property type="entry name" value="PITRANSFER"/>
</dbReference>
<comment type="function">
    <text evidence="6">Catalyzes the transfer of phosphatidylinositol (PI) and phosphatidic acid (PA) between membranes. Binds PA derived from the phospholipase D signaling pathway and among the cellular PA species, preferably binds to the C16:0/16:1 and C16:1/18:1 PA species.</text>
</comment>
<dbReference type="GO" id="GO:0005634">
    <property type="term" value="C:nucleus"/>
    <property type="evidence" value="ECO:0007669"/>
    <property type="project" value="UniProtKB-ARBA"/>
</dbReference>
<dbReference type="Gene3D" id="3.30.530.20">
    <property type="match status" value="1"/>
</dbReference>
<evidence type="ECO:0000313" key="12">
    <source>
        <dbReference type="Proteomes" id="UP000694559"/>
    </source>
</evidence>
<comment type="similarity">
    <text evidence="7">Belongs to the PtdIns transfer protein family. PI transfer class IIB subfamily.</text>
</comment>
<comment type="catalytic activity">
    <reaction evidence="5">
        <text>a 1,2-diacyl-sn-glycero-3-phosphate(in) = a 1,2-diacyl-sn-glycero-3-phosphate(out)</text>
        <dbReference type="Rhea" id="RHEA:36435"/>
        <dbReference type="ChEBI" id="CHEBI:58608"/>
    </reaction>
    <physiologicalReaction direction="left-to-right" evidence="5">
        <dbReference type="Rhea" id="RHEA:36436"/>
    </physiologicalReaction>
</comment>
<organism evidence="11 12">
    <name type="scientific">Naja naja</name>
    <name type="common">Indian cobra</name>
    <dbReference type="NCBI Taxonomy" id="35670"/>
    <lineage>
        <taxon>Eukaryota</taxon>
        <taxon>Metazoa</taxon>
        <taxon>Chordata</taxon>
        <taxon>Craniata</taxon>
        <taxon>Vertebrata</taxon>
        <taxon>Euteleostomi</taxon>
        <taxon>Lepidosauria</taxon>
        <taxon>Squamata</taxon>
        <taxon>Bifurcata</taxon>
        <taxon>Unidentata</taxon>
        <taxon>Episquamata</taxon>
        <taxon>Toxicofera</taxon>
        <taxon>Serpentes</taxon>
        <taxon>Colubroidea</taxon>
        <taxon>Elapidae</taxon>
        <taxon>Elapinae</taxon>
        <taxon>Naja</taxon>
    </lineage>
</organism>
<keyword evidence="3" id="KW-0446">Lipid-binding</keyword>
<accession>A0A8C6X400</accession>
<dbReference type="GO" id="GO:0005737">
    <property type="term" value="C:cytoplasm"/>
    <property type="evidence" value="ECO:0007669"/>
    <property type="project" value="Ensembl"/>
</dbReference>
<evidence type="ECO:0000256" key="3">
    <source>
        <dbReference type="ARBA" id="ARBA00023121"/>
    </source>
</evidence>
<sequence>NQVTSYILCFELSEIGQLYMISKHSHEQSDRGEGVEVVQNEPYEDPNYGNGQLTEKRVYLNSKLPSWARAVVPKIFYVTEKCSFLPKFSIHIETKYEDNKGSNDNIFDNEAKDLDREVCFIDIACDEIPERYYKESEDPKCFKSEKTGRGLLKEGWRETQDPIMCSYKLVSVKFEVWGLQTRVEQFVHKVVKDILLIGHRQAFAWVDEWYDMTFEDVRDYEKNMHEKTNIKVCNQHSSPVDEIESHAKGSVCSAFKNIAHHLLMQTKNRTCCALGDCYGSRPGHCKCLPLLCHFPQQVQEGSTQG</sequence>
<evidence type="ECO:0000256" key="8">
    <source>
        <dbReference type="ARBA" id="ARBA00068698"/>
    </source>
</evidence>
<dbReference type="GO" id="GO:0035091">
    <property type="term" value="F:phosphatidylinositol binding"/>
    <property type="evidence" value="ECO:0007669"/>
    <property type="project" value="TreeGrafter"/>
</dbReference>
<dbReference type="Ensembl" id="ENSNNAT00000008256.1">
    <property type="protein sequence ID" value="ENSNNAP00000007870.1"/>
    <property type="gene ID" value="ENSNNAG00000005280.1"/>
</dbReference>
<evidence type="ECO:0000256" key="9">
    <source>
        <dbReference type="ARBA" id="ARBA00082927"/>
    </source>
</evidence>
<dbReference type="InterPro" id="IPR001666">
    <property type="entry name" value="PI_transfer"/>
</dbReference>
<dbReference type="SUPFAM" id="SSF55961">
    <property type="entry name" value="Bet v1-like"/>
    <property type="match status" value="1"/>
</dbReference>
<dbReference type="OrthoDB" id="18453at2759"/>
<dbReference type="Pfam" id="PF02121">
    <property type="entry name" value="IP_trans"/>
    <property type="match status" value="1"/>
</dbReference>
<dbReference type="InterPro" id="IPR055261">
    <property type="entry name" value="PI_transfer_N"/>
</dbReference>
<name>A0A8C6X400_NAJNA</name>
<dbReference type="OMA" id="DSQDPIM"/>
<evidence type="ECO:0000256" key="7">
    <source>
        <dbReference type="ARBA" id="ARBA00061154"/>
    </source>
</evidence>
<keyword evidence="12" id="KW-1185">Reference proteome</keyword>
<dbReference type="PANTHER" id="PTHR10658:SF55">
    <property type="entry name" value="CYTOPLASMIC PHOSPHATIDYLINOSITOL TRANSFER PROTEIN 1"/>
    <property type="match status" value="1"/>
</dbReference>
<feature type="domain" description="Phosphatidylinositol transfer protein N-terminal" evidence="10">
    <location>
        <begin position="14"/>
        <end position="225"/>
    </location>
</feature>
<dbReference type="AlphaFoldDB" id="A0A8C6X400"/>
<protein>
    <recommendedName>
        <fullName evidence="8">Cytoplasmic phosphatidylinositol transfer protein 1</fullName>
    </recommendedName>
    <alternativeName>
        <fullName evidence="9">Retinal degeneration B homolog beta</fullName>
    </alternativeName>
</protein>
<dbReference type="GO" id="GO:0008526">
    <property type="term" value="F:phosphatidylinositol transfer activity"/>
    <property type="evidence" value="ECO:0007669"/>
    <property type="project" value="TreeGrafter"/>
</dbReference>
<proteinExistence type="inferred from homology"/>
<dbReference type="GeneTree" id="ENSGT00940000163128"/>
<reference evidence="11" key="2">
    <citation type="submission" date="2025-09" db="UniProtKB">
        <authorList>
            <consortium name="Ensembl"/>
        </authorList>
    </citation>
    <scope>IDENTIFICATION</scope>
</reference>
<evidence type="ECO:0000313" key="11">
    <source>
        <dbReference type="Ensembl" id="ENSNNAP00000007870.1"/>
    </source>
</evidence>
<comment type="catalytic activity">
    <reaction evidence="4">
        <text>a 1,2-diacyl-sn-glycero-3-phospho-(1D-myo-inositol)(in) = a 1,2-diacyl-sn-glycero-3-phospho-(1D-myo-inositol)(out)</text>
        <dbReference type="Rhea" id="RHEA:38691"/>
        <dbReference type="ChEBI" id="CHEBI:57880"/>
    </reaction>
    <physiologicalReaction direction="left-to-right" evidence="4">
        <dbReference type="Rhea" id="RHEA:38692"/>
    </physiologicalReaction>
</comment>